<dbReference type="SUPFAM" id="SSF55961">
    <property type="entry name" value="Bet v1-like"/>
    <property type="match status" value="1"/>
</dbReference>
<dbReference type="InterPro" id="IPR021309">
    <property type="entry name" value="YgaP-like_TM"/>
</dbReference>
<dbReference type="Pfam" id="PF11127">
    <property type="entry name" value="YgaP-like_TM"/>
    <property type="match status" value="1"/>
</dbReference>
<evidence type="ECO:0000313" key="3">
    <source>
        <dbReference type="Proteomes" id="UP000597444"/>
    </source>
</evidence>
<reference evidence="2" key="1">
    <citation type="submission" date="2020-10" db="EMBL/GenBank/DDBJ databases">
        <title>Taxonomic study of unclassified bacteria belonging to the class Ktedonobacteria.</title>
        <authorList>
            <person name="Yabe S."/>
            <person name="Wang C.M."/>
            <person name="Zheng Y."/>
            <person name="Sakai Y."/>
            <person name="Cavaletti L."/>
            <person name="Monciardini P."/>
            <person name="Donadio S."/>
        </authorList>
    </citation>
    <scope>NUCLEOTIDE SEQUENCE</scope>
    <source>
        <strain evidence="2">ID150040</strain>
    </source>
</reference>
<name>A0A8J3INE7_9CHLR</name>
<comment type="caution">
    <text evidence="2">The sequence shown here is derived from an EMBL/GenBank/DDBJ whole genome shotgun (WGS) entry which is preliminary data.</text>
</comment>
<gene>
    <name evidence="2" type="ORF">KSF_048070</name>
</gene>
<dbReference type="InterPro" id="IPR023393">
    <property type="entry name" value="START-like_dom_sf"/>
</dbReference>
<evidence type="ECO:0000313" key="2">
    <source>
        <dbReference type="EMBL" id="GHO94759.1"/>
    </source>
</evidence>
<protein>
    <recommendedName>
        <fullName evidence="1">Inner membrane protein YgaP-like transmembrane domain-containing protein</fullName>
    </recommendedName>
</protein>
<dbReference type="InterPro" id="IPR047137">
    <property type="entry name" value="ORF3"/>
</dbReference>
<sequence length="247" mass="27697">MHAPTQSGQANVNVGQPERWLSSIAGGLLTFYGLRRLDLPGTFVALLGADLLYRGISGRSLVYKALGISTSRREVTLVAIPQQAGTRVRRSMTINRSPEELYSAWHDIGKAPSYMMGVENVQQTDAKTSHWTARLPSGKKLQWYAEFTQEQPGQLLEWRVLGKKFVVAQAGRVYFVPASDGRGTIVTLELDYPSPRNFLRKNMKQVISYLADKEALEDLRRFKELMEAGEIATIKGQPKGTTKRQRQ</sequence>
<organism evidence="2 3">
    <name type="scientific">Reticulibacter mediterranei</name>
    <dbReference type="NCBI Taxonomy" id="2778369"/>
    <lineage>
        <taxon>Bacteria</taxon>
        <taxon>Bacillati</taxon>
        <taxon>Chloroflexota</taxon>
        <taxon>Ktedonobacteria</taxon>
        <taxon>Ktedonobacterales</taxon>
        <taxon>Reticulibacteraceae</taxon>
        <taxon>Reticulibacter</taxon>
    </lineage>
</organism>
<dbReference type="PANTHER" id="PTHR33824">
    <property type="entry name" value="POLYKETIDE CYCLASE/DEHYDRASE AND LIPID TRANSPORT SUPERFAMILY PROTEIN"/>
    <property type="match status" value="1"/>
</dbReference>
<dbReference type="EMBL" id="BNJK01000001">
    <property type="protein sequence ID" value="GHO94759.1"/>
    <property type="molecule type" value="Genomic_DNA"/>
</dbReference>
<proteinExistence type="predicted"/>
<dbReference type="Pfam" id="PF10604">
    <property type="entry name" value="Polyketide_cyc2"/>
    <property type="match status" value="1"/>
</dbReference>
<feature type="domain" description="Inner membrane protein YgaP-like transmembrane" evidence="1">
    <location>
        <begin position="12"/>
        <end position="73"/>
    </location>
</feature>
<dbReference type="Gene3D" id="3.30.530.20">
    <property type="match status" value="1"/>
</dbReference>
<dbReference type="InterPro" id="IPR019587">
    <property type="entry name" value="Polyketide_cyclase/dehydratase"/>
</dbReference>
<keyword evidence="3" id="KW-1185">Reference proteome</keyword>
<dbReference type="CDD" id="cd07817">
    <property type="entry name" value="SRPBCC_8"/>
    <property type="match status" value="1"/>
</dbReference>
<evidence type="ECO:0000259" key="1">
    <source>
        <dbReference type="Pfam" id="PF11127"/>
    </source>
</evidence>
<accession>A0A8J3INE7</accession>
<dbReference type="AlphaFoldDB" id="A0A8J3INE7"/>
<dbReference type="PANTHER" id="PTHR33824:SF7">
    <property type="entry name" value="POLYKETIDE CYCLASE_DEHYDRASE AND LIPID TRANSPORT SUPERFAMILY PROTEIN"/>
    <property type="match status" value="1"/>
</dbReference>
<dbReference type="Proteomes" id="UP000597444">
    <property type="component" value="Unassembled WGS sequence"/>
</dbReference>